<evidence type="ECO:0000256" key="1">
    <source>
        <dbReference type="SAM" id="MobiDB-lite"/>
    </source>
</evidence>
<sequence length="244" mass="27282">MPLFDMWGSIFRHSPVIECRLGLLDTVIRSDTEDLTSAPRRHCLVELPRKKTRTIVKIGPFVPGSTAQSLSINLSLDAPRVILPLSSRILHSICSCLIVDSAIEAITRERRSDGTAPSAALAIAVHRTPWLTEYGSGQTSDKPARRARGNIKRMRCLCVFTSNKRRSARFTRDVRNVLNKLWKEIAELFPDMEGMNFRLEIKDRRPSFNPDNTSHSRKRLAADVNTNSPRLSAPAPATAPARST</sequence>
<evidence type="ECO:0000313" key="2">
    <source>
        <dbReference type="EMBL" id="GBP71437.1"/>
    </source>
</evidence>
<protein>
    <submittedName>
        <fullName evidence="2">Uncharacterized protein</fullName>
    </submittedName>
</protein>
<gene>
    <name evidence="2" type="ORF">EVAR_88595_1</name>
</gene>
<feature type="region of interest" description="Disordered" evidence="1">
    <location>
        <begin position="204"/>
        <end position="244"/>
    </location>
</feature>
<reference evidence="2 3" key="1">
    <citation type="journal article" date="2019" name="Commun. Biol.">
        <title>The bagworm genome reveals a unique fibroin gene that provides high tensile strength.</title>
        <authorList>
            <person name="Kono N."/>
            <person name="Nakamura H."/>
            <person name="Ohtoshi R."/>
            <person name="Tomita M."/>
            <person name="Numata K."/>
            <person name="Arakawa K."/>
        </authorList>
    </citation>
    <scope>NUCLEOTIDE SEQUENCE [LARGE SCALE GENOMIC DNA]</scope>
</reference>
<organism evidence="2 3">
    <name type="scientific">Eumeta variegata</name>
    <name type="common">Bagworm moth</name>
    <name type="synonym">Eumeta japonica</name>
    <dbReference type="NCBI Taxonomy" id="151549"/>
    <lineage>
        <taxon>Eukaryota</taxon>
        <taxon>Metazoa</taxon>
        <taxon>Ecdysozoa</taxon>
        <taxon>Arthropoda</taxon>
        <taxon>Hexapoda</taxon>
        <taxon>Insecta</taxon>
        <taxon>Pterygota</taxon>
        <taxon>Neoptera</taxon>
        <taxon>Endopterygota</taxon>
        <taxon>Lepidoptera</taxon>
        <taxon>Glossata</taxon>
        <taxon>Ditrysia</taxon>
        <taxon>Tineoidea</taxon>
        <taxon>Psychidae</taxon>
        <taxon>Oiketicinae</taxon>
        <taxon>Eumeta</taxon>
    </lineage>
</organism>
<feature type="compositionally biased region" description="Low complexity" evidence="1">
    <location>
        <begin position="228"/>
        <end position="244"/>
    </location>
</feature>
<dbReference type="EMBL" id="BGZK01001108">
    <property type="protein sequence ID" value="GBP71437.1"/>
    <property type="molecule type" value="Genomic_DNA"/>
</dbReference>
<name>A0A4C1YA71_EUMVA</name>
<keyword evidence="3" id="KW-1185">Reference proteome</keyword>
<accession>A0A4C1YA71</accession>
<evidence type="ECO:0000313" key="3">
    <source>
        <dbReference type="Proteomes" id="UP000299102"/>
    </source>
</evidence>
<dbReference type="Proteomes" id="UP000299102">
    <property type="component" value="Unassembled WGS sequence"/>
</dbReference>
<dbReference type="AlphaFoldDB" id="A0A4C1YA71"/>
<comment type="caution">
    <text evidence="2">The sequence shown here is derived from an EMBL/GenBank/DDBJ whole genome shotgun (WGS) entry which is preliminary data.</text>
</comment>
<proteinExistence type="predicted"/>
<dbReference type="OrthoDB" id="6487365at2759"/>